<name>A0A9N9HP07_9GLOM</name>
<feature type="transmembrane region" description="Helical" evidence="1">
    <location>
        <begin position="726"/>
        <end position="744"/>
    </location>
</feature>
<keyword evidence="1" id="KW-0812">Transmembrane</keyword>
<protein>
    <submittedName>
        <fullName evidence="2">4945_t:CDS:1</fullName>
    </submittedName>
</protein>
<evidence type="ECO:0000313" key="3">
    <source>
        <dbReference type="Proteomes" id="UP000789405"/>
    </source>
</evidence>
<gene>
    <name evidence="2" type="ORF">DERYTH_LOCUS12842</name>
</gene>
<feature type="transmembrane region" description="Helical" evidence="1">
    <location>
        <begin position="627"/>
        <end position="647"/>
    </location>
</feature>
<accession>A0A9N9HP07</accession>
<organism evidence="2 3">
    <name type="scientific">Dentiscutata erythropus</name>
    <dbReference type="NCBI Taxonomy" id="1348616"/>
    <lineage>
        <taxon>Eukaryota</taxon>
        <taxon>Fungi</taxon>
        <taxon>Fungi incertae sedis</taxon>
        <taxon>Mucoromycota</taxon>
        <taxon>Glomeromycotina</taxon>
        <taxon>Glomeromycetes</taxon>
        <taxon>Diversisporales</taxon>
        <taxon>Gigasporaceae</taxon>
        <taxon>Dentiscutata</taxon>
    </lineage>
</organism>
<dbReference type="AlphaFoldDB" id="A0A9N9HP07"/>
<dbReference type="OrthoDB" id="2441228at2759"/>
<proteinExistence type="predicted"/>
<comment type="caution">
    <text evidence="2">The sequence shown here is derived from an EMBL/GenBank/DDBJ whole genome shotgun (WGS) entry which is preliminary data.</text>
</comment>
<keyword evidence="1" id="KW-1133">Transmembrane helix</keyword>
<evidence type="ECO:0000313" key="2">
    <source>
        <dbReference type="EMBL" id="CAG8698621.1"/>
    </source>
</evidence>
<dbReference type="Proteomes" id="UP000789405">
    <property type="component" value="Unassembled WGS sequence"/>
</dbReference>
<keyword evidence="1" id="KW-0472">Membrane</keyword>
<dbReference type="EMBL" id="CAJVPY010008629">
    <property type="protein sequence ID" value="CAG8698621.1"/>
    <property type="molecule type" value="Genomic_DNA"/>
</dbReference>
<keyword evidence="3" id="KW-1185">Reference proteome</keyword>
<feature type="transmembrane region" description="Helical" evidence="1">
    <location>
        <begin position="697"/>
        <end position="719"/>
    </location>
</feature>
<evidence type="ECO:0000256" key="1">
    <source>
        <dbReference type="SAM" id="Phobius"/>
    </source>
</evidence>
<reference evidence="2" key="1">
    <citation type="submission" date="2021-06" db="EMBL/GenBank/DDBJ databases">
        <authorList>
            <person name="Kallberg Y."/>
            <person name="Tangrot J."/>
            <person name="Rosling A."/>
        </authorList>
    </citation>
    <scope>NUCLEOTIDE SEQUENCE</scope>
    <source>
        <strain evidence="2">MA453B</strain>
    </source>
</reference>
<sequence length="867" mass="102551">MEPLRHNGKKISKIVYSPQLKHVATWSDDDNSACIYSIEDQMKLEFKETFSLEAQLENDLLFTSNRQNFTLEWTKKILEPCDSKKDIIESNFIVGKGNNKFVLIRGDKKNYDGMNKITGSIYELCGKLNKIVFTISGYNYFKDHIMLNNNGHIFIHKHDTHIIMGWNIINSDSICHLTTEWEIGYSLDYDINECYFLSFEGKECLLVICEQEQKHFYLLDSYTFTEEWQKVTEVEPPKLELSQPYLINYNCMVFSTDETEKKDKLDEINSNMVYKEVIKEVIMFEKSKERCKLEFCDNKLHIKLVNDEGREFFLFKDEKNDFIKWNIEFSEESEESEEESKSEWHDKWDIKLDKPILSSKLLKNNNLLLITSDSIFIGTKDSKKNLPIRLHYFWNRNNLDTIDSEITNKAKDLEVRKMIEEMIENYINSSHKLGLYGCWLIKHLLEYGKFDTIEKLLKNIIKFTIQNKDENFISNLPLMVIVVDNFKKLTRYSEFINWFLSRIAFYVPDNVLSEIIRVDSSSSHLHEFGEYPNFNKVSLTRLKMEEFLNHKIYILNSMLGTVRKMLNRYYFLEDQKNTTVKLVFPLLEFTNYYEFNPPFEYSTKTNLYELWIGEALLNYKWSTYGSLWHYIILLTNIVYFTCFASALHSIARVFRQLNFLQLFETNTGWVFFVFNEYVDFGALITFTILLLELKLLFNLHVLEFFGIEFAIIFGVFNAVRSFPIILGLYILVFTSSLHILLSLSANSSASNVSWNLIDYIVASYYTLTGSFLCYKAMTLYKLERTFMQTLPFTNPYKDPFPDIFFFEAHLDELCKLVRQIHDNTWPGLYKPYISPELLKAIQMKSIKLDQDDDFDEISDEVLNKKKD</sequence>
<feature type="transmembrane region" description="Helical" evidence="1">
    <location>
        <begin position="668"/>
        <end position="691"/>
    </location>
</feature>
<feature type="transmembrane region" description="Helical" evidence="1">
    <location>
        <begin position="756"/>
        <end position="774"/>
    </location>
</feature>